<sequence>MAHMQKQQEYISQLDGLRAFAVALVVLFHWFPEGEGINVIANGPVGVTLFFVLSGFLITRILLANRNHLATHGLGATYKNFMFRRILRIFPLYYLTLLVIWCIQYIDFIPQVPSRLYDYPLYYLLYISNFLIEKLHDWSDVLSPFWSLAVEEQFYIIWPFVVLMVPQRFLKGTLIGTVVLGIASRGILGVLGYSDGVLMPTCLDAFGLGAIWAYVSYYDKSVEKFRKLLSILALIGLAVFLYICFNNTDSWLKTLFFRTSISLFCLYLVAGASYKKGFPSIFGKVLDNGFMRHIGRISYGLYVYHMLVPTLVVPFIIKFLHRFLHITLTFSENSLKMVSLVVLILLATVSWYLFENPFIKLKKYFQLNRVKATPTSTVISE</sequence>
<dbReference type="Proteomes" id="UP000679725">
    <property type="component" value="Unassembled WGS sequence"/>
</dbReference>
<keyword evidence="1" id="KW-0472">Membrane</keyword>
<feature type="transmembrane region" description="Helical" evidence="1">
    <location>
        <begin position="197"/>
        <end position="215"/>
    </location>
</feature>
<evidence type="ECO:0000256" key="1">
    <source>
        <dbReference type="SAM" id="Phobius"/>
    </source>
</evidence>
<dbReference type="EMBL" id="CAJRAU010000004">
    <property type="protein sequence ID" value="CAG5071418.1"/>
    <property type="molecule type" value="Genomic_DNA"/>
</dbReference>
<keyword evidence="1" id="KW-0812">Transmembrane</keyword>
<feature type="transmembrane region" description="Helical" evidence="1">
    <location>
        <begin position="86"/>
        <end position="106"/>
    </location>
</feature>
<protein>
    <recommendedName>
        <fullName evidence="2">Acyltransferase 3 domain-containing protein</fullName>
    </recommendedName>
</protein>
<dbReference type="PANTHER" id="PTHR23028">
    <property type="entry name" value="ACETYLTRANSFERASE"/>
    <property type="match status" value="1"/>
</dbReference>
<feature type="transmembrane region" description="Helical" evidence="1">
    <location>
        <begin position="145"/>
        <end position="165"/>
    </location>
</feature>
<dbReference type="Pfam" id="PF01757">
    <property type="entry name" value="Acyl_transf_3"/>
    <property type="match status" value="1"/>
</dbReference>
<name>A0ABM8UT22_9BACT</name>
<feature type="domain" description="Acyltransferase 3" evidence="2">
    <location>
        <begin position="13"/>
        <end position="348"/>
    </location>
</feature>
<feature type="transmembrane region" description="Helical" evidence="1">
    <location>
        <begin position="337"/>
        <end position="354"/>
    </location>
</feature>
<feature type="transmembrane region" description="Helical" evidence="1">
    <location>
        <begin position="43"/>
        <end position="65"/>
    </location>
</feature>
<evidence type="ECO:0000313" key="4">
    <source>
        <dbReference type="Proteomes" id="UP000679725"/>
    </source>
</evidence>
<feature type="transmembrane region" description="Helical" evidence="1">
    <location>
        <begin position="12"/>
        <end position="31"/>
    </location>
</feature>
<comment type="caution">
    <text evidence="3">The sequence shown here is derived from an EMBL/GenBank/DDBJ whole genome shotgun (WGS) entry which is preliminary data.</text>
</comment>
<gene>
    <name evidence="3" type="ORF">DYBT9623_03448</name>
</gene>
<evidence type="ECO:0000259" key="2">
    <source>
        <dbReference type="Pfam" id="PF01757"/>
    </source>
</evidence>
<keyword evidence="4" id="KW-1185">Reference proteome</keyword>
<feature type="transmembrane region" description="Helical" evidence="1">
    <location>
        <begin position="255"/>
        <end position="274"/>
    </location>
</feature>
<dbReference type="RefSeq" id="WP_229254711.1">
    <property type="nucleotide sequence ID" value="NZ_CAJRAU010000004.1"/>
</dbReference>
<feature type="transmembrane region" description="Helical" evidence="1">
    <location>
        <begin position="172"/>
        <end position="191"/>
    </location>
</feature>
<dbReference type="InterPro" id="IPR050879">
    <property type="entry name" value="Acyltransferase_3"/>
</dbReference>
<feature type="transmembrane region" description="Helical" evidence="1">
    <location>
        <begin position="299"/>
        <end position="317"/>
    </location>
</feature>
<dbReference type="InterPro" id="IPR002656">
    <property type="entry name" value="Acyl_transf_3_dom"/>
</dbReference>
<feature type="transmembrane region" description="Helical" evidence="1">
    <location>
        <begin position="227"/>
        <end position="243"/>
    </location>
</feature>
<proteinExistence type="predicted"/>
<organism evidence="3 4">
    <name type="scientific">Dyadobacter linearis</name>
    <dbReference type="NCBI Taxonomy" id="2823330"/>
    <lineage>
        <taxon>Bacteria</taxon>
        <taxon>Pseudomonadati</taxon>
        <taxon>Bacteroidota</taxon>
        <taxon>Cytophagia</taxon>
        <taxon>Cytophagales</taxon>
        <taxon>Spirosomataceae</taxon>
        <taxon>Dyadobacter</taxon>
    </lineage>
</organism>
<evidence type="ECO:0000313" key="3">
    <source>
        <dbReference type="EMBL" id="CAG5071418.1"/>
    </source>
</evidence>
<reference evidence="3 4" key="1">
    <citation type="submission" date="2021-04" db="EMBL/GenBank/DDBJ databases">
        <authorList>
            <person name="Rodrigo-Torres L."/>
            <person name="Arahal R. D."/>
            <person name="Lucena T."/>
        </authorList>
    </citation>
    <scope>NUCLEOTIDE SEQUENCE [LARGE SCALE GENOMIC DNA]</scope>
    <source>
        <strain evidence="3 4">CECT 9623</strain>
    </source>
</reference>
<dbReference type="PANTHER" id="PTHR23028:SF53">
    <property type="entry name" value="ACYL_TRANSF_3 DOMAIN-CONTAINING PROTEIN"/>
    <property type="match status" value="1"/>
</dbReference>
<keyword evidence="1" id="KW-1133">Transmembrane helix</keyword>
<accession>A0ABM8UT22</accession>